<accession>A0ABP8ID46</accession>
<gene>
    <name evidence="1" type="ORF">GCM10023151_04280</name>
</gene>
<protein>
    <submittedName>
        <fullName evidence="1">Elongation factor P hydroxylase</fullName>
    </submittedName>
</protein>
<evidence type="ECO:0000313" key="2">
    <source>
        <dbReference type="Proteomes" id="UP001501011"/>
    </source>
</evidence>
<dbReference type="RefSeq" id="WP_345291559.1">
    <property type="nucleotide sequence ID" value="NZ_BAABFV010000001.1"/>
</dbReference>
<dbReference type="Pfam" id="PF04315">
    <property type="entry name" value="EpmC"/>
    <property type="match status" value="1"/>
</dbReference>
<dbReference type="EMBL" id="BAABFV010000001">
    <property type="protein sequence ID" value="GAA4356400.1"/>
    <property type="molecule type" value="Genomic_DNA"/>
</dbReference>
<dbReference type="Proteomes" id="UP001501011">
    <property type="component" value="Unassembled WGS sequence"/>
</dbReference>
<keyword evidence="2" id="KW-1185">Reference proteome</keyword>
<dbReference type="InterPro" id="IPR007411">
    <property type="entry name" value="EpmC"/>
</dbReference>
<dbReference type="GO" id="GO:0003746">
    <property type="term" value="F:translation elongation factor activity"/>
    <property type="evidence" value="ECO:0007669"/>
    <property type="project" value="UniProtKB-KW"/>
</dbReference>
<proteinExistence type="predicted"/>
<comment type="caution">
    <text evidence="1">The sequence shown here is derived from an EMBL/GenBank/DDBJ whole genome shotgun (WGS) entry which is preliminary data.</text>
</comment>
<name>A0ABP8ID46_9GAMM</name>
<reference evidence="2" key="1">
    <citation type="journal article" date="2019" name="Int. J. Syst. Evol. Microbiol.">
        <title>The Global Catalogue of Microorganisms (GCM) 10K type strain sequencing project: providing services to taxonomists for standard genome sequencing and annotation.</title>
        <authorList>
            <consortium name="The Broad Institute Genomics Platform"/>
            <consortium name="The Broad Institute Genome Sequencing Center for Infectious Disease"/>
            <person name="Wu L."/>
            <person name="Ma J."/>
        </authorList>
    </citation>
    <scope>NUCLEOTIDE SEQUENCE [LARGE SCALE GENOMIC DNA]</scope>
    <source>
        <strain evidence="2">JCM 17728</strain>
    </source>
</reference>
<keyword evidence="1" id="KW-0251">Elongation factor</keyword>
<keyword evidence="1" id="KW-0648">Protein biosynthesis</keyword>
<sequence length="194" mass="22261">MLFEPNPPSFNKVAAERCVQQLAQAFNRHFSDHRVVLKPGANEPFYQAPKSVESVATIYSTHDYFSSALHEVAHWCIAGVERRNRDDYGYWYEPDGRNAELQALFFKVEVKPQALEWAFSLAAGIPFRVSLDNLDAGDSAVKEAKVFREQVHQQLQHYFTVGFPQRAARMIQLLCQLYRSSQPINLPKRESCLL</sequence>
<organism evidence="1 2">
    <name type="scientific">Kangiella marina</name>
    <dbReference type="NCBI Taxonomy" id="1079178"/>
    <lineage>
        <taxon>Bacteria</taxon>
        <taxon>Pseudomonadati</taxon>
        <taxon>Pseudomonadota</taxon>
        <taxon>Gammaproteobacteria</taxon>
        <taxon>Kangiellales</taxon>
        <taxon>Kangiellaceae</taxon>
        <taxon>Kangiella</taxon>
    </lineage>
</organism>
<evidence type="ECO:0000313" key="1">
    <source>
        <dbReference type="EMBL" id="GAA4356400.1"/>
    </source>
</evidence>